<proteinExistence type="inferred from homology"/>
<comment type="caution">
    <text evidence="4">The sequence shown here is derived from an EMBL/GenBank/DDBJ whole genome shotgun (WGS) entry which is preliminary data.</text>
</comment>
<dbReference type="NCBIfam" id="TIGR00377">
    <property type="entry name" value="ant_ant_sig"/>
    <property type="match status" value="1"/>
</dbReference>
<dbReference type="CDD" id="cd07043">
    <property type="entry name" value="STAS_anti-anti-sigma_factors"/>
    <property type="match status" value="1"/>
</dbReference>
<dbReference type="PANTHER" id="PTHR33495:SF6">
    <property type="entry name" value="ANTI-SIGMA FACTOR ANTAGONIST"/>
    <property type="match status" value="1"/>
</dbReference>
<evidence type="ECO:0000256" key="1">
    <source>
        <dbReference type="ARBA" id="ARBA00009013"/>
    </source>
</evidence>
<dbReference type="PANTHER" id="PTHR33495">
    <property type="entry name" value="ANTI-SIGMA FACTOR ANTAGONIST TM_1081-RELATED-RELATED"/>
    <property type="match status" value="1"/>
</dbReference>
<evidence type="ECO:0000313" key="4">
    <source>
        <dbReference type="EMBL" id="GHO59419.1"/>
    </source>
</evidence>
<comment type="similarity">
    <text evidence="1 2">Belongs to the anti-sigma-factor antagonist family.</text>
</comment>
<dbReference type="EMBL" id="BNJG01000003">
    <property type="protein sequence ID" value="GHO59419.1"/>
    <property type="molecule type" value="Genomic_DNA"/>
</dbReference>
<dbReference type="InterPro" id="IPR002645">
    <property type="entry name" value="STAS_dom"/>
</dbReference>
<evidence type="ECO:0000259" key="3">
    <source>
        <dbReference type="PROSITE" id="PS50801"/>
    </source>
</evidence>
<dbReference type="PROSITE" id="PS50801">
    <property type="entry name" value="STAS"/>
    <property type="match status" value="1"/>
</dbReference>
<dbReference type="RefSeq" id="WP_201375608.1">
    <property type="nucleotide sequence ID" value="NZ_BNJG01000003.1"/>
</dbReference>
<dbReference type="SUPFAM" id="SSF52091">
    <property type="entry name" value="SpoIIaa-like"/>
    <property type="match status" value="1"/>
</dbReference>
<organism evidence="4 5">
    <name type="scientific">Ktedonobacter robiniae</name>
    <dbReference type="NCBI Taxonomy" id="2778365"/>
    <lineage>
        <taxon>Bacteria</taxon>
        <taxon>Bacillati</taxon>
        <taxon>Chloroflexota</taxon>
        <taxon>Ktedonobacteria</taxon>
        <taxon>Ktedonobacterales</taxon>
        <taxon>Ktedonobacteraceae</taxon>
        <taxon>Ktedonobacter</taxon>
    </lineage>
</organism>
<name>A0ABQ3V2N1_9CHLR</name>
<dbReference type="InterPro" id="IPR003658">
    <property type="entry name" value="Anti-sigma_ant"/>
</dbReference>
<dbReference type="Gene3D" id="3.30.750.24">
    <property type="entry name" value="STAS domain"/>
    <property type="match status" value="1"/>
</dbReference>
<dbReference type="Proteomes" id="UP000654345">
    <property type="component" value="Unassembled WGS sequence"/>
</dbReference>
<gene>
    <name evidence="4" type="ORF">KSB_78940</name>
</gene>
<evidence type="ECO:0000256" key="2">
    <source>
        <dbReference type="RuleBase" id="RU003749"/>
    </source>
</evidence>
<dbReference type="Pfam" id="PF01740">
    <property type="entry name" value="STAS"/>
    <property type="match status" value="1"/>
</dbReference>
<sequence>MATASFEAHIRHRTRVAIIDLQGEINNFAADALDSAYTEAISGHPETILLNFSQVKYMNSVGIALIVGMLKRALKARCPLMVYGLSEHFVEIFRITRLADFMLIFSDEAQALNSIPPSRS</sequence>
<protein>
    <recommendedName>
        <fullName evidence="2">Anti-sigma factor antagonist</fullName>
    </recommendedName>
</protein>
<accession>A0ABQ3V2N1</accession>
<reference evidence="4 5" key="1">
    <citation type="journal article" date="2021" name="Int. J. Syst. Evol. Microbiol.">
        <title>Reticulibacter mediterranei gen. nov., sp. nov., within the new family Reticulibacteraceae fam. nov., and Ktedonospora formicarum gen. nov., sp. nov., Ktedonobacter robiniae sp. nov., Dictyobacter formicarum sp. nov. and Dictyobacter arantiisoli sp. nov., belonging to the class Ktedonobacteria.</title>
        <authorList>
            <person name="Yabe S."/>
            <person name="Zheng Y."/>
            <person name="Wang C.M."/>
            <person name="Sakai Y."/>
            <person name="Abe K."/>
            <person name="Yokota A."/>
            <person name="Donadio S."/>
            <person name="Cavaletti L."/>
            <person name="Monciardini P."/>
        </authorList>
    </citation>
    <scope>NUCLEOTIDE SEQUENCE [LARGE SCALE GENOMIC DNA]</scope>
    <source>
        <strain evidence="4 5">SOSP1-30</strain>
    </source>
</reference>
<evidence type="ECO:0000313" key="5">
    <source>
        <dbReference type="Proteomes" id="UP000654345"/>
    </source>
</evidence>
<feature type="domain" description="STAS" evidence="3">
    <location>
        <begin position="6"/>
        <end position="115"/>
    </location>
</feature>
<dbReference type="InterPro" id="IPR036513">
    <property type="entry name" value="STAS_dom_sf"/>
</dbReference>
<keyword evidence="5" id="KW-1185">Reference proteome</keyword>